<feature type="transmembrane region" description="Helical" evidence="2">
    <location>
        <begin position="6"/>
        <end position="27"/>
    </location>
</feature>
<comment type="caution">
    <text evidence="3">The sequence shown here is derived from an EMBL/GenBank/DDBJ whole genome shotgun (WGS) entry which is preliminary data.</text>
</comment>
<dbReference type="PANTHER" id="PTHR33219:SF14">
    <property type="entry name" value="PROTEIN COFACTOR ASSEMBLY OF COMPLEX C SUBUNIT B CCB3, CHLOROPLASTIC-RELATED"/>
    <property type="match status" value="1"/>
</dbReference>
<dbReference type="EMBL" id="PRDL01000001">
    <property type="protein sequence ID" value="MBE8715640.1"/>
    <property type="molecule type" value="Genomic_DNA"/>
</dbReference>
<keyword evidence="2" id="KW-0812">Transmembrane</keyword>
<dbReference type="AlphaFoldDB" id="A0A928V1X8"/>
<feature type="transmembrane region" description="Helical" evidence="2">
    <location>
        <begin position="56"/>
        <end position="87"/>
    </location>
</feature>
<keyword evidence="2" id="KW-1133">Transmembrane helix</keyword>
<reference evidence="3" key="1">
    <citation type="submission" date="2018-07" db="EMBL/GenBank/DDBJ databases">
        <title>Genome assembly of strain Ka43.</title>
        <authorList>
            <person name="Kukolya J."/>
            <person name="Nagy I."/>
            <person name="Horvath B."/>
            <person name="Toth A."/>
        </authorList>
    </citation>
    <scope>NUCLEOTIDE SEQUENCE</scope>
    <source>
        <strain evidence="3">KB43</strain>
    </source>
</reference>
<name>A0A928V1X8_9GAMM</name>
<feature type="transmembrane region" description="Helical" evidence="2">
    <location>
        <begin position="99"/>
        <end position="123"/>
    </location>
</feature>
<proteinExistence type="inferred from homology"/>
<dbReference type="PANTHER" id="PTHR33219">
    <property type="entry name" value="YLMG HOMOLOG PROTEIN 2, CHLOROPLASTIC"/>
    <property type="match status" value="1"/>
</dbReference>
<evidence type="ECO:0000256" key="2">
    <source>
        <dbReference type="SAM" id="Phobius"/>
    </source>
</evidence>
<comment type="similarity">
    <text evidence="1">Belongs to the YggT family.</text>
</comment>
<keyword evidence="2" id="KW-0472">Membrane</keyword>
<evidence type="ECO:0000313" key="4">
    <source>
        <dbReference type="Proteomes" id="UP000652567"/>
    </source>
</evidence>
<dbReference type="Proteomes" id="UP000652567">
    <property type="component" value="Unassembled WGS sequence"/>
</dbReference>
<accession>A0A928V1X8</accession>
<dbReference type="RefSeq" id="WP_193906137.1">
    <property type="nucleotide sequence ID" value="NZ_PRDL01000001.1"/>
</dbReference>
<keyword evidence="4" id="KW-1185">Reference proteome</keyword>
<gene>
    <name evidence="3" type="ORF">C4F51_00365</name>
</gene>
<evidence type="ECO:0000313" key="3">
    <source>
        <dbReference type="EMBL" id="MBE8715640.1"/>
    </source>
</evidence>
<protein>
    <submittedName>
        <fullName evidence="3">YggT family protein</fullName>
    </submittedName>
</protein>
<evidence type="ECO:0000256" key="1">
    <source>
        <dbReference type="ARBA" id="ARBA00010894"/>
    </source>
</evidence>
<organism evidence="3 4">
    <name type="scientific">Cellvibrio polysaccharolyticus</name>
    <dbReference type="NCBI Taxonomy" id="2082724"/>
    <lineage>
        <taxon>Bacteria</taxon>
        <taxon>Pseudomonadati</taxon>
        <taxon>Pseudomonadota</taxon>
        <taxon>Gammaproteobacteria</taxon>
        <taxon>Cellvibrionales</taxon>
        <taxon>Cellvibrionaceae</taxon>
        <taxon>Cellvibrio</taxon>
    </lineage>
</organism>
<dbReference type="InterPro" id="IPR003425">
    <property type="entry name" value="CCB3/YggT"/>
</dbReference>
<dbReference type="GO" id="GO:0016020">
    <property type="term" value="C:membrane"/>
    <property type="evidence" value="ECO:0007669"/>
    <property type="project" value="InterPro"/>
</dbReference>
<sequence length="197" mass="21638">MLAKILHFLIYTSMTFFMIIVILRFLLQQAKADFYNPLSQAIVKITRPLLMPLRRIIPGVMGIDMASIALMILLQLAVILVLGLILGQSTLFSFPLYSIAWAILGTLTLVSNIFFWGIIISIVGSWIAPGSNHPVLALVNQLIDPIMAPIRKILPPLGGVIDISPILVLMGLKVLDMVLARAAQAVYLNPNVVIGVW</sequence>
<dbReference type="Pfam" id="PF02325">
    <property type="entry name" value="CCB3_YggT"/>
    <property type="match status" value="2"/>
</dbReference>